<gene>
    <name evidence="2" type="ORF">SAMN04489793_2961</name>
</gene>
<reference evidence="3" key="1">
    <citation type="submission" date="2016-10" db="EMBL/GenBank/DDBJ databases">
        <authorList>
            <person name="Varghese N."/>
            <person name="Submissions S."/>
        </authorList>
    </citation>
    <scope>NUCLEOTIDE SEQUENCE [LARGE SCALE GENOMIC DNA]</scope>
    <source>
        <strain evidence="3">DSM 44234</strain>
    </source>
</reference>
<feature type="domain" description="AbiEi antitoxin N-terminal" evidence="1">
    <location>
        <begin position="338"/>
        <end position="384"/>
    </location>
</feature>
<dbReference type="EMBL" id="FNSA01000003">
    <property type="protein sequence ID" value="SEC70251.1"/>
    <property type="molecule type" value="Genomic_DNA"/>
</dbReference>
<organism evidence="2 3">
    <name type="scientific">Tsukamurella tyrosinosolvens</name>
    <dbReference type="NCBI Taxonomy" id="57704"/>
    <lineage>
        <taxon>Bacteria</taxon>
        <taxon>Bacillati</taxon>
        <taxon>Actinomycetota</taxon>
        <taxon>Actinomycetes</taxon>
        <taxon>Mycobacteriales</taxon>
        <taxon>Tsukamurellaceae</taxon>
        <taxon>Tsukamurella</taxon>
    </lineage>
</organism>
<dbReference type="RefSeq" id="WP_068740023.1">
    <property type="nucleotide sequence ID" value="NZ_FNSA01000003.1"/>
</dbReference>
<protein>
    <recommendedName>
        <fullName evidence="1">AbiEi antitoxin N-terminal domain-containing protein</fullName>
    </recommendedName>
</protein>
<evidence type="ECO:0000313" key="3">
    <source>
        <dbReference type="Proteomes" id="UP000182241"/>
    </source>
</evidence>
<dbReference type="Proteomes" id="UP000182241">
    <property type="component" value="Unassembled WGS sequence"/>
</dbReference>
<accession>A0A1H4UPN2</accession>
<name>A0A1H4UPN2_TSUTY</name>
<dbReference type="InterPro" id="IPR025159">
    <property type="entry name" value="AbiEi_N"/>
</dbReference>
<dbReference type="AlphaFoldDB" id="A0A1H4UPN2"/>
<sequence>MTGSKETVAATDTAIRRLAYRGRGILTARAAAAAGIHPEALFRASKRGTVHPSDYRGVYSVFPPELLSARDRLQAAWISIDLTSPPWERVHQAANIVSHHTALDLHAGRQPAEPFEFVLGSTSRLINRPGIIAHRQPIEPDELTHVDGLPVQTVGTAIVDLMSTYRPHPEQAVSRLLASTVAAGADWSDVPTRLGYVLGNPWSKHDTRQILVDLFTRTGANPALVRSAILGVDWHRVGFWRIQISKSDNRTAITDLYVDALTHACTALSAPDRIAAAIDAQAYLHRFSAATSARIALFEDTRQERIRLRAPEAPTTARAAAPAATPLAGTAIDEARDIITEVARTHDGLVTTAEVGRHGVNPQQLRTFVAEGLIRRTANRGVYTTSARALTGLHRLRAAWYAADTRTPMDERVGTLREVITGPTALDLHAGRTPAAPYHLALGSKTRHINRVDVVAHRTRPLAAEDVTEIHGMSVTTAAATGELGCGL</sequence>
<evidence type="ECO:0000313" key="2">
    <source>
        <dbReference type="EMBL" id="SEC70251.1"/>
    </source>
</evidence>
<evidence type="ECO:0000259" key="1">
    <source>
        <dbReference type="Pfam" id="PF13338"/>
    </source>
</evidence>
<keyword evidence="3" id="KW-1185">Reference proteome</keyword>
<dbReference type="Pfam" id="PF13338">
    <property type="entry name" value="AbiEi_4"/>
    <property type="match status" value="1"/>
</dbReference>
<proteinExistence type="predicted"/>